<dbReference type="eggNOG" id="ENOG5033BC0">
    <property type="taxonomic scope" value="Bacteria"/>
</dbReference>
<reference evidence="2" key="1">
    <citation type="journal article" date="2015" name="J. Biotechnol.">
        <title>Complete genome sequence of the actinobacterium Streptomyces glaucescens GLA.O (DSM 40922) consisting of a linear chromosome and one linear plasmid.</title>
        <authorList>
            <person name="Ortseifen V."/>
            <person name="Winkler A."/>
            <person name="Albersmeier A."/>
            <person name="Wendler S."/>
            <person name="Puhler A."/>
            <person name="Kalinowski J."/>
            <person name="Ruckert C."/>
        </authorList>
    </citation>
    <scope>NUCLEOTIDE SEQUENCE [LARGE SCALE GENOMIC DNA]</scope>
    <source>
        <strain evidence="2">DSM 40922 / GLA O</strain>
    </source>
</reference>
<accession>A0A089XFR8</accession>
<organism evidence="1 2">
    <name type="scientific">Streptomyces glaucescens</name>
    <dbReference type="NCBI Taxonomy" id="1907"/>
    <lineage>
        <taxon>Bacteria</taxon>
        <taxon>Bacillati</taxon>
        <taxon>Actinomycetota</taxon>
        <taxon>Actinomycetes</taxon>
        <taxon>Kitasatosporales</taxon>
        <taxon>Streptomycetaceae</taxon>
        <taxon>Streptomyces</taxon>
    </lineage>
</organism>
<dbReference type="AlphaFoldDB" id="A0A089XFR8"/>
<evidence type="ECO:0000313" key="2">
    <source>
        <dbReference type="Proteomes" id="UP000029482"/>
    </source>
</evidence>
<dbReference type="HOGENOM" id="CLU_159325_3_0_11"/>
<name>A0A089XFR8_STRGA</name>
<dbReference type="Gene3D" id="1.10.10.1150">
    <property type="entry name" value="Coenzyme PQQ synthesis protein D (PqqD)"/>
    <property type="match status" value="1"/>
</dbReference>
<dbReference type="STRING" id="1907.SGLAU_31050"/>
<dbReference type="RefSeq" id="WP_043505823.1">
    <property type="nucleotide sequence ID" value="NZ_JBFATV010000006.1"/>
</dbReference>
<dbReference type="EMBL" id="CP009438">
    <property type="protein sequence ID" value="AIS02144.1"/>
    <property type="molecule type" value="Genomic_DNA"/>
</dbReference>
<evidence type="ECO:0000313" key="1">
    <source>
        <dbReference type="EMBL" id="AIS02144.1"/>
    </source>
</evidence>
<sequence length="84" mass="9257">MTLRFHQDVSTAETGYGTVLLDQRTGEYWELNPTGALVVRTLMDDGDETAAVTALVTRFDIDRDRAAQDVTALVRDLRDAGLVS</sequence>
<dbReference type="Proteomes" id="UP000029482">
    <property type="component" value="Chromosome"/>
</dbReference>
<dbReference type="OrthoDB" id="5195143at2"/>
<evidence type="ECO:0008006" key="3">
    <source>
        <dbReference type="Google" id="ProtNLM"/>
    </source>
</evidence>
<dbReference type="KEGG" id="sgu:SGLAU_31050"/>
<dbReference type="Pfam" id="PF05402">
    <property type="entry name" value="PqqD"/>
    <property type="match status" value="1"/>
</dbReference>
<dbReference type="InterPro" id="IPR008792">
    <property type="entry name" value="PQQD"/>
</dbReference>
<keyword evidence="2" id="KW-1185">Reference proteome</keyword>
<dbReference type="NCBIfam" id="NF033530">
    <property type="entry name" value="lasso_PqqD_Strm"/>
    <property type="match status" value="1"/>
</dbReference>
<gene>
    <name evidence="1" type="ORF">SGLAU_31050</name>
</gene>
<dbReference type="InterPro" id="IPR041881">
    <property type="entry name" value="PqqD_sf"/>
</dbReference>
<proteinExistence type="predicted"/>
<protein>
    <recommendedName>
        <fullName evidence="3">Lasso peptide biosynthesis PqqD family chaperone</fullName>
    </recommendedName>
</protein>